<evidence type="ECO:0000313" key="1">
    <source>
        <dbReference type="EMBL" id="GMF69923.1"/>
    </source>
</evidence>
<accession>A0A9W7DA96</accession>
<reference evidence="1" key="1">
    <citation type="submission" date="2023-04" db="EMBL/GenBank/DDBJ databases">
        <title>Phytophthora fragariaefolia NBRC 109709.</title>
        <authorList>
            <person name="Ichikawa N."/>
            <person name="Sato H."/>
            <person name="Tonouchi N."/>
        </authorList>
    </citation>
    <scope>NUCLEOTIDE SEQUENCE</scope>
    <source>
        <strain evidence="1">NBRC 109709</strain>
    </source>
</reference>
<dbReference type="EMBL" id="BSXT01009114">
    <property type="protein sequence ID" value="GMF69923.1"/>
    <property type="molecule type" value="Genomic_DNA"/>
</dbReference>
<protein>
    <submittedName>
        <fullName evidence="1">Unnamed protein product</fullName>
    </submittedName>
</protein>
<keyword evidence="2" id="KW-1185">Reference proteome</keyword>
<comment type="caution">
    <text evidence="1">The sequence shown here is derived from an EMBL/GenBank/DDBJ whole genome shotgun (WGS) entry which is preliminary data.</text>
</comment>
<sequence length="133" mass="15609">MVYQRLIDNALWGYVQPKGGWEAFAERIRRVEIEAEDQRVRFATYAEFEPTRLTKFDADRRAPAESDPMQDFIDSPAADMFYTGEPDQSSWVPVFERRSFVDDICFGRRTFEECLDTLDSFRTWPCMGPSSIR</sequence>
<name>A0A9W7DA96_9STRA</name>
<dbReference type="AlphaFoldDB" id="A0A9W7DA96"/>
<dbReference type="OrthoDB" id="10415231at2759"/>
<proteinExistence type="predicted"/>
<organism evidence="1 2">
    <name type="scientific">Phytophthora fragariaefolia</name>
    <dbReference type="NCBI Taxonomy" id="1490495"/>
    <lineage>
        <taxon>Eukaryota</taxon>
        <taxon>Sar</taxon>
        <taxon>Stramenopiles</taxon>
        <taxon>Oomycota</taxon>
        <taxon>Peronosporomycetes</taxon>
        <taxon>Peronosporales</taxon>
        <taxon>Peronosporaceae</taxon>
        <taxon>Phytophthora</taxon>
    </lineage>
</organism>
<evidence type="ECO:0000313" key="2">
    <source>
        <dbReference type="Proteomes" id="UP001165121"/>
    </source>
</evidence>
<dbReference type="Proteomes" id="UP001165121">
    <property type="component" value="Unassembled WGS sequence"/>
</dbReference>
<gene>
    <name evidence="1" type="ORF">Pfra01_002851800</name>
</gene>